<dbReference type="AlphaFoldDB" id="A0A2N0QUK9"/>
<reference evidence="1 2" key="2">
    <citation type="submission" date="2017-10" db="EMBL/GenBank/DDBJ databases">
        <title>Genome analyses suggest a sexual origin of heterokaryosis in a supposedly ancient asexual fungus.</title>
        <authorList>
            <person name="Corradi N."/>
            <person name="Sedzielewska K."/>
            <person name="Noel J."/>
            <person name="Charron P."/>
            <person name="Farinelli L."/>
            <person name="Marton T."/>
            <person name="Kruger M."/>
            <person name="Pelin A."/>
            <person name="Brachmann A."/>
            <person name="Corradi N."/>
        </authorList>
    </citation>
    <scope>NUCLEOTIDE SEQUENCE [LARGE SCALE GENOMIC DNA]</scope>
    <source>
        <strain evidence="1 2">A1</strain>
    </source>
</reference>
<evidence type="ECO:0000313" key="2">
    <source>
        <dbReference type="Proteomes" id="UP000232688"/>
    </source>
</evidence>
<sequence length="94" mass="10750">MWDFIRKVKWPVLVESLSNLRTNIPSDCKEFIISSYDALLKSESFKEKVIAETVIRFGAQPVSKFLTIFLTKSVPTNYVVVDEDPMFRDSASVS</sequence>
<reference evidence="1 2" key="1">
    <citation type="submission" date="2017-10" db="EMBL/GenBank/DDBJ databases">
        <title>Extensive intraspecific genome diversity in a model arbuscular mycorrhizal fungus.</title>
        <authorList>
            <person name="Chen E.C.H."/>
            <person name="Morin E."/>
            <person name="Baudet D."/>
            <person name="Noel J."/>
            <person name="Ndikumana S."/>
            <person name="Charron P."/>
            <person name="St-Onge C."/>
            <person name="Giorgi J."/>
            <person name="Grigoriev I.V."/>
            <person name="Roux C."/>
            <person name="Martin F.M."/>
            <person name="Corradi N."/>
        </authorList>
    </citation>
    <scope>NUCLEOTIDE SEQUENCE [LARGE SCALE GENOMIC DNA]</scope>
    <source>
        <strain evidence="1 2">A1</strain>
    </source>
</reference>
<organism evidence="1 2">
    <name type="scientific">Rhizophagus irregularis</name>
    <dbReference type="NCBI Taxonomy" id="588596"/>
    <lineage>
        <taxon>Eukaryota</taxon>
        <taxon>Fungi</taxon>
        <taxon>Fungi incertae sedis</taxon>
        <taxon>Mucoromycota</taxon>
        <taxon>Glomeromycotina</taxon>
        <taxon>Glomeromycetes</taxon>
        <taxon>Glomerales</taxon>
        <taxon>Glomeraceae</taxon>
        <taxon>Rhizophagus</taxon>
    </lineage>
</organism>
<proteinExistence type="predicted"/>
<name>A0A2N0QUK9_9GLOM</name>
<dbReference type="PANTHER" id="PTHR42916">
    <property type="entry name" value="2-SUCCINYL-5-ENOLPYRUVYL-6-HYDROXY-3-CYCLOHEXENE-1-CARBOXYLATE SYNTHASE"/>
    <property type="match status" value="1"/>
</dbReference>
<gene>
    <name evidence="1" type="ORF">RhiirA1_476742</name>
</gene>
<dbReference type="Proteomes" id="UP000232688">
    <property type="component" value="Unassembled WGS sequence"/>
</dbReference>
<feature type="non-terminal residue" evidence="1">
    <location>
        <position position="94"/>
    </location>
</feature>
<dbReference type="VEuPathDB" id="FungiDB:RhiirA1_476742"/>
<accession>A0A2N0QUK9</accession>
<protein>
    <submittedName>
        <fullName evidence="1">Uncharacterized protein</fullName>
    </submittedName>
</protein>
<evidence type="ECO:0000313" key="1">
    <source>
        <dbReference type="EMBL" id="PKC54749.1"/>
    </source>
</evidence>
<comment type="caution">
    <text evidence="1">The sequence shown here is derived from an EMBL/GenBank/DDBJ whole genome shotgun (WGS) entry which is preliminary data.</text>
</comment>
<dbReference type="PANTHER" id="PTHR42916:SF1">
    <property type="entry name" value="PROTEIN PHYLLO, CHLOROPLASTIC"/>
    <property type="match status" value="1"/>
</dbReference>
<dbReference type="EMBL" id="LLXH01003016">
    <property type="protein sequence ID" value="PKC54749.1"/>
    <property type="molecule type" value="Genomic_DNA"/>
</dbReference>
<dbReference type="Gene3D" id="3.40.50.1220">
    <property type="entry name" value="TPP-binding domain"/>
    <property type="match status" value="1"/>
</dbReference>